<evidence type="ECO:0000256" key="3">
    <source>
        <dbReference type="ARBA" id="ARBA00022670"/>
    </source>
</evidence>
<comment type="similarity">
    <text evidence="1">Belongs to the peptidase M17 family.</text>
</comment>
<dbReference type="PRINTS" id="PR00481">
    <property type="entry name" value="LAMNOPPTDASE"/>
</dbReference>
<keyword evidence="2 7" id="KW-0031">Aminopeptidase</keyword>
<dbReference type="InterPro" id="IPR000819">
    <property type="entry name" value="Peptidase_M17_C"/>
</dbReference>
<dbReference type="GO" id="GO:0006508">
    <property type="term" value="P:proteolysis"/>
    <property type="evidence" value="ECO:0007669"/>
    <property type="project" value="UniProtKB-KW"/>
</dbReference>
<dbReference type="PANTHER" id="PTHR11963:SF23">
    <property type="entry name" value="CYTOSOL AMINOPEPTIDASE"/>
    <property type="match status" value="1"/>
</dbReference>
<dbReference type="GO" id="GO:0030145">
    <property type="term" value="F:manganese ion binding"/>
    <property type="evidence" value="ECO:0007669"/>
    <property type="project" value="InterPro"/>
</dbReference>
<dbReference type="Proteomes" id="UP000887013">
    <property type="component" value="Unassembled WGS sequence"/>
</dbReference>
<reference evidence="7" key="1">
    <citation type="submission" date="2020-08" db="EMBL/GenBank/DDBJ databases">
        <title>Multicomponent nature underlies the extraordinary mechanical properties of spider dragline silk.</title>
        <authorList>
            <person name="Kono N."/>
            <person name="Nakamura H."/>
            <person name="Mori M."/>
            <person name="Yoshida Y."/>
            <person name="Ohtoshi R."/>
            <person name="Malay A.D."/>
            <person name="Moran D.A.P."/>
            <person name="Tomita M."/>
            <person name="Numata K."/>
            <person name="Arakawa K."/>
        </authorList>
    </citation>
    <scope>NUCLEOTIDE SEQUENCE</scope>
</reference>
<dbReference type="Pfam" id="PF00883">
    <property type="entry name" value="Peptidase_M17"/>
    <property type="match status" value="1"/>
</dbReference>
<dbReference type="GO" id="GO:0005737">
    <property type="term" value="C:cytoplasm"/>
    <property type="evidence" value="ECO:0007669"/>
    <property type="project" value="InterPro"/>
</dbReference>
<dbReference type="SUPFAM" id="SSF53187">
    <property type="entry name" value="Zn-dependent exopeptidases"/>
    <property type="match status" value="1"/>
</dbReference>
<dbReference type="InterPro" id="IPR011356">
    <property type="entry name" value="Leucine_aapep/pepB"/>
</dbReference>
<comment type="caution">
    <text evidence="7">The sequence shown here is derived from an EMBL/GenBank/DDBJ whole genome shotgun (WGS) entry which is preliminary data.</text>
</comment>
<evidence type="ECO:0000313" key="8">
    <source>
        <dbReference type="Proteomes" id="UP000887013"/>
    </source>
</evidence>
<evidence type="ECO:0000256" key="5">
    <source>
        <dbReference type="SAM" id="MobiDB-lite"/>
    </source>
</evidence>
<protein>
    <submittedName>
        <fullName evidence="7">Cytosol aminopeptidase</fullName>
    </submittedName>
</protein>
<evidence type="ECO:0000256" key="1">
    <source>
        <dbReference type="ARBA" id="ARBA00009528"/>
    </source>
</evidence>
<accession>A0A8X6MNM7</accession>
<feature type="region of interest" description="Disordered" evidence="5">
    <location>
        <begin position="37"/>
        <end position="69"/>
    </location>
</feature>
<proteinExistence type="inferred from homology"/>
<evidence type="ECO:0000256" key="4">
    <source>
        <dbReference type="ARBA" id="ARBA00022801"/>
    </source>
</evidence>
<keyword evidence="3" id="KW-0645">Protease</keyword>
<evidence type="ECO:0000259" key="6">
    <source>
        <dbReference type="Pfam" id="PF00883"/>
    </source>
</evidence>
<keyword evidence="4" id="KW-0378">Hydrolase</keyword>
<dbReference type="EMBL" id="BMAW01095327">
    <property type="protein sequence ID" value="GFS69795.1"/>
    <property type="molecule type" value="Genomic_DNA"/>
</dbReference>
<dbReference type="GO" id="GO:0070006">
    <property type="term" value="F:metalloaminopeptidase activity"/>
    <property type="evidence" value="ECO:0007669"/>
    <property type="project" value="InterPro"/>
</dbReference>
<name>A0A8X6MNM7_NEPPI</name>
<sequence>MDKMREDIGGAACVTGTILAASKLKLKINVKVLIPIGENTPGGKATKPGEVVNAMNGKSTDLDNTDAEEESYSLASVANSVGTVQAQKEKPTAYASAEGTVAERECLSESFGQK</sequence>
<feature type="domain" description="Cytosol aminopeptidase" evidence="6">
    <location>
        <begin position="1"/>
        <end position="68"/>
    </location>
</feature>
<gene>
    <name evidence="7" type="primary">lap3</name>
    <name evidence="7" type="ORF">NPIL_109891</name>
</gene>
<dbReference type="OrthoDB" id="412814at2759"/>
<dbReference type="AlphaFoldDB" id="A0A8X6MNM7"/>
<organism evidence="7 8">
    <name type="scientific">Nephila pilipes</name>
    <name type="common">Giant wood spider</name>
    <name type="synonym">Nephila maculata</name>
    <dbReference type="NCBI Taxonomy" id="299642"/>
    <lineage>
        <taxon>Eukaryota</taxon>
        <taxon>Metazoa</taxon>
        <taxon>Ecdysozoa</taxon>
        <taxon>Arthropoda</taxon>
        <taxon>Chelicerata</taxon>
        <taxon>Arachnida</taxon>
        <taxon>Araneae</taxon>
        <taxon>Araneomorphae</taxon>
        <taxon>Entelegynae</taxon>
        <taxon>Araneoidea</taxon>
        <taxon>Nephilidae</taxon>
        <taxon>Nephila</taxon>
    </lineage>
</organism>
<dbReference type="Gene3D" id="3.40.630.10">
    <property type="entry name" value="Zn peptidases"/>
    <property type="match status" value="1"/>
</dbReference>
<evidence type="ECO:0000256" key="2">
    <source>
        <dbReference type="ARBA" id="ARBA00022438"/>
    </source>
</evidence>
<evidence type="ECO:0000313" key="7">
    <source>
        <dbReference type="EMBL" id="GFS69795.1"/>
    </source>
</evidence>
<dbReference type="PANTHER" id="PTHR11963">
    <property type="entry name" value="LEUCINE AMINOPEPTIDASE-RELATED"/>
    <property type="match status" value="1"/>
</dbReference>
<keyword evidence="8" id="KW-1185">Reference proteome</keyword>